<dbReference type="Proteomes" id="UP000694888">
    <property type="component" value="Unplaced"/>
</dbReference>
<dbReference type="Pfam" id="PF01549">
    <property type="entry name" value="ShK"/>
    <property type="match status" value="1"/>
</dbReference>
<feature type="compositionally biased region" description="Polar residues" evidence="2">
    <location>
        <begin position="29"/>
        <end position="39"/>
    </location>
</feature>
<evidence type="ECO:0000259" key="3">
    <source>
        <dbReference type="PROSITE" id="PS51670"/>
    </source>
</evidence>
<sequence>MNARGNENSASNRCLKDIASSFDYRQHNTDTNQPRNDNGSTSSSSLSSSSSSSLLSFSLPTSSSSTTSYRVILCVLTILLVFATTSGSLEPTDADEEDACKNSYWDDKMCELWAENGECDAIRWMKDNCERSCGMCSGDINTNKRFLRIMDEFFDYKSREFPEYATYVGYHDYDDALESFQLQAFDRRKNMTEHFLDQIKNLDTGQLSKENRREAKILTSYLQAFIDGYKWRDYGALNSINFLEGLAKGPQWPHYVRLVNERDFERYLKRLASVPNQINERIALMKRAIKLKRSSHIVSVDRVPSMLREWDVDQFFMPFKNSLATTKFPSDIKLRMWDKAQTLLPHVSQALGRLKRFMDRDYFDSTRDTPGVHSLPDGLEYYDACLKWYLGYDTTAEEVFELGVNEVDRIEQKIKQVMASVGFDGNLKSFFKYIENIPKFYNHTKEEILIRYRTLLDDVIVPRLDTMFYNFSITPVTVVPVERDGPWGSYGVGYFYVNLKEPRKRSTFTMLPLTLHEAYPGHHFQDYYSKHWEIPMYRAQPMNGRLYSVPFHFPVYSAYAEGWALYSEFLGHELGLYEEPYDLFGRYVSEIFRACRLVVDTGIHAFGWTREQAIDFLSGYSDFPLSQVEAEVDRYITAPGQACSYKIGEIKIKQMREKAEKALGEKFNLKEFHHQVLKVGYVPLDILQEIIDEWVESQIEPEETVTSEHEEAANQRSGSITIPKSPLFVSFLCVLYAAVQRHGS</sequence>
<dbReference type="PROSITE" id="PS51670">
    <property type="entry name" value="SHKT"/>
    <property type="match status" value="1"/>
</dbReference>
<reference evidence="5" key="1">
    <citation type="submission" date="2025-08" db="UniProtKB">
        <authorList>
            <consortium name="RefSeq"/>
        </authorList>
    </citation>
    <scope>IDENTIFICATION</scope>
</reference>
<dbReference type="PANTHER" id="PTHR33361:SF2">
    <property type="entry name" value="DUF885 DOMAIN-CONTAINING PROTEIN"/>
    <property type="match status" value="1"/>
</dbReference>
<accession>A0ABM0ZUM0</accession>
<protein>
    <submittedName>
        <fullName evidence="5">Uncharacterized protein LOC106011055</fullName>
    </submittedName>
</protein>
<gene>
    <name evidence="5" type="primary">LOC106011055</name>
</gene>
<dbReference type="RefSeq" id="XP_012934793.1">
    <property type="nucleotide sequence ID" value="XM_013079339.2"/>
</dbReference>
<dbReference type="GeneID" id="106011055"/>
<feature type="region of interest" description="Disordered" evidence="2">
    <location>
        <begin position="26"/>
        <end position="53"/>
    </location>
</feature>
<feature type="domain" description="ShKT" evidence="3">
    <location>
        <begin position="100"/>
        <end position="136"/>
    </location>
</feature>
<dbReference type="InterPro" id="IPR010281">
    <property type="entry name" value="DUF885"/>
</dbReference>
<comment type="caution">
    <text evidence="1">Lacks conserved residue(s) required for the propagation of feature annotation.</text>
</comment>
<evidence type="ECO:0000256" key="1">
    <source>
        <dbReference type="PROSITE-ProRule" id="PRU01005"/>
    </source>
</evidence>
<organism evidence="4 5">
    <name type="scientific">Aplysia californica</name>
    <name type="common">California sea hare</name>
    <dbReference type="NCBI Taxonomy" id="6500"/>
    <lineage>
        <taxon>Eukaryota</taxon>
        <taxon>Metazoa</taxon>
        <taxon>Spiralia</taxon>
        <taxon>Lophotrochozoa</taxon>
        <taxon>Mollusca</taxon>
        <taxon>Gastropoda</taxon>
        <taxon>Heterobranchia</taxon>
        <taxon>Euthyneura</taxon>
        <taxon>Tectipleura</taxon>
        <taxon>Aplysiida</taxon>
        <taxon>Aplysioidea</taxon>
        <taxon>Aplysiidae</taxon>
        <taxon>Aplysia</taxon>
    </lineage>
</organism>
<evidence type="ECO:0000313" key="5">
    <source>
        <dbReference type="RefSeq" id="XP_012934793.1"/>
    </source>
</evidence>
<evidence type="ECO:0000313" key="4">
    <source>
        <dbReference type="Proteomes" id="UP000694888"/>
    </source>
</evidence>
<evidence type="ECO:0000256" key="2">
    <source>
        <dbReference type="SAM" id="MobiDB-lite"/>
    </source>
</evidence>
<dbReference type="SMART" id="SM00254">
    <property type="entry name" value="ShKT"/>
    <property type="match status" value="1"/>
</dbReference>
<name>A0ABM0ZUM0_APLCA</name>
<dbReference type="PANTHER" id="PTHR33361">
    <property type="entry name" value="GLR0591 PROTEIN"/>
    <property type="match status" value="1"/>
</dbReference>
<dbReference type="Pfam" id="PF05960">
    <property type="entry name" value="DUF885"/>
    <property type="match status" value="1"/>
</dbReference>
<proteinExistence type="predicted"/>
<dbReference type="InterPro" id="IPR003582">
    <property type="entry name" value="ShKT_dom"/>
</dbReference>
<feature type="compositionally biased region" description="Low complexity" evidence="2">
    <location>
        <begin position="40"/>
        <end position="53"/>
    </location>
</feature>
<keyword evidence="4" id="KW-1185">Reference proteome</keyword>